<dbReference type="InterPro" id="IPR013783">
    <property type="entry name" value="Ig-like_fold"/>
</dbReference>
<evidence type="ECO:0000256" key="3">
    <source>
        <dbReference type="ARBA" id="ARBA00023157"/>
    </source>
</evidence>
<evidence type="ECO:0000256" key="2">
    <source>
        <dbReference type="ARBA" id="ARBA00023136"/>
    </source>
</evidence>
<keyword evidence="8" id="KW-1185">Reference proteome</keyword>
<dbReference type="EMBL" id="JAEAOA010001910">
    <property type="protein sequence ID" value="KAK3577434.1"/>
    <property type="molecule type" value="Genomic_DNA"/>
</dbReference>
<dbReference type="PROSITE" id="PS50835">
    <property type="entry name" value="IG_LIKE"/>
    <property type="match status" value="2"/>
</dbReference>
<dbReference type="SUPFAM" id="SSF111418">
    <property type="entry name" value="Hormone receptor domain"/>
    <property type="match status" value="1"/>
</dbReference>
<dbReference type="PANTHER" id="PTHR11640:SF31">
    <property type="entry name" value="IRREGULAR CHIASM C-ROUGHEST PROTEIN-RELATED"/>
    <property type="match status" value="1"/>
</dbReference>
<dbReference type="SUPFAM" id="SSF48726">
    <property type="entry name" value="Immunoglobulin"/>
    <property type="match status" value="2"/>
</dbReference>
<dbReference type="InterPro" id="IPR036179">
    <property type="entry name" value="Ig-like_dom_sf"/>
</dbReference>
<evidence type="ECO:0000256" key="1">
    <source>
        <dbReference type="ARBA" id="ARBA00004479"/>
    </source>
</evidence>
<dbReference type="GO" id="GO:0005886">
    <property type="term" value="C:plasma membrane"/>
    <property type="evidence" value="ECO:0007669"/>
    <property type="project" value="TreeGrafter"/>
</dbReference>
<comment type="subcellular location">
    <subcellularLocation>
        <location evidence="1">Membrane</location>
        <topology evidence="1">Single-pass type I membrane protein</topology>
    </subcellularLocation>
</comment>
<reference evidence="7" key="2">
    <citation type="journal article" date="2021" name="Genome Biol. Evol.">
        <title>Developing a high-quality reference genome for a parasitic bivalve with doubly uniparental inheritance (Bivalvia: Unionida).</title>
        <authorList>
            <person name="Smith C.H."/>
        </authorList>
    </citation>
    <scope>NUCLEOTIDE SEQUENCE</scope>
    <source>
        <strain evidence="7">CHS0354</strain>
        <tissue evidence="7">Mantle</tissue>
    </source>
</reference>
<reference evidence="7" key="1">
    <citation type="journal article" date="2021" name="Genome Biol. Evol.">
        <title>A High-Quality Reference Genome for a Parasitic Bivalve with Doubly Uniparental Inheritance (Bivalvia: Unionida).</title>
        <authorList>
            <person name="Smith C.H."/>
        </authorList>
    </citation>
    <scope>NUCLEOTIDE SEQUENCE</scope>
    <source>
        <strain evidence="7">CHS0354</strain>
    </source>
</reference>
<accession>A0AAE0RPZ3</accession>
<dbReference type="GO" id="GO:0004930">
    <property type="term" value="F:G protein-coupled receptor activity"/>
    <property type="evidence" value="ECO:0007669"/>
    <property type="project" value="InterPro"/>
</dbReference>
<dbReference type="InterPro" id="IPR003599">
    <property type="entry name" value="Ig_sub"/>
</dbReference>
<dbReference type="GO" id="GO:0050839">
    <property type="term" value="F:cell adhesion molecule binding"/>
    <property type="evidence" value="ECO:0007669"/>
    <property type="project" value="TreeGrafter"/>
</dbReference>
<name>A0AAE0RPZ3_9BIVA</name>
<dbReference type="AlphaFoldDB" id="A0AAE0RPZ3"/>
<gene>
    <name evidence="7" type="ORF">CHS0354_032282</name>
</gene>
<comment type="caution">
    <text evidence="7">The sequence shown here is derived from an EMBL/GenBank/DDBJ whole genome shotgun (WGS) entry which is preliminary data.</text>
</comment>
<dbReference type="Pfam" id="PF13927">
    <property type="entry name" value="Ig_3"/>
    <property type="match status" value="1"/>
</dbReference>
<protein>
    <recommendedName>
        <fullName evidence="6">Ig-like domain-containing protein</fullName>
    </recommendedName>
</protein>
<keyword evidence="5" id="KW-0393">Immunoglobulin domain</keyword>
<evidence type="ECO:0000313" key="8">
    <source>
        <dbReference type="Proteomes" id="UP001195483"/>
    </source>
</evidence>
<keyword evidence="3" id="KW-1015">Disulfide bond</keyword>
<dbReference type="CDD" id="cd00096">
    <property type="entry name" value="Ig"/>
    <property type="match status" value="1"/>
</dbReference>
<feature type="domain" description="Ig-like" evidence="6">
    <location>
        <begin position="143"/>
        <end position="233"/>
    </location>
</feature>
<keyword evidence="2" id="KW-0472">Membrane</keyword>
<evidence type="ECO:0000259" key="6">
    <source>
        <dbReference type="PROSITE" id="PS50835"/>
    </source>
</evidence>
<dbReference type="Gene3D" id="2.60.40.10">
    <property type="entry name" value="Immunoglobulins"/>
    <property type="match status" value="2"/>
</dbReference>
<dbReference type="GO" id="GO:0098609">
    <property type="term" value="P:cell-cell adhesion"/>
    <property type="evidence" value="ECO:0007669"/>
    <property type="project" value="TreeGrafter"/>
</dbReference>
<dbReference type="InterPro" id="IPR036445">
    <property type="entry name" value="GPCR_2_extracell_dom_sf"/>
</dbReference>
<dbReference type="GO" id="GO:0005911">
    <property type="term" value="C:cell-cell junction"/>
    <property type="evidence" value="ECO:0007669"/>
    <property type="project" value="TreeGrafter"/>
</dbReference>
<dbReference type="Gene3D" id="4.10.1240.10">
    <property type="entry name" value="GPCR, family 2, extracellular hormone receptor domain"/>
    <property type="match status" value="1"/>
</dbReference>
<dbReference type="InterPro" id="IPR051275">
    <property type="entry name" value="Cell_adhesion_signaling"/>
</dbReference>
<organism evidence="7 8">
    <name type="scientific">Potamilus streckersoni</name>
    <dbReference type="NCBI Taxonomy" id="2493646"/>
    <lineage>
        <taxon>Eukaryota</taxon>
        <taxon>Metazoa</taxon>
        <taxon>Spiralia</taxon>
        <taxon>Lophotrochozoa</taxon>
        <taxon>Mollusca</taxon>
        <taxon>Bivalvia</taxon>
        <taxon>Autobranchia</taxon>
        <taxon>Heteroconchia</taxon>
        <taxon>Palaeoheterodonta</taxon>
        <taxon>Unionida</taxon>
        <taxon>Unionoidea</taxon>
        <taxon>Unionidae</taxon>
        <taxon>Ambleminae</taxon>
        <taxon>Lampsilini</taxon>
        <taxon>Potamilus</taxon>
    </lineage>
</organism>
<keyword evidence="4" id="KW-0325">Glycoprotein</keyword>
<dbReference type="Proteomes" id="UP001195483">
    <property type="component" value="Unassembled WGS sequence"/>
</dbReference>
<dbReference type="InterPro" id="IPR007110">
    <property type="entry name" value="Ig-like_dom"/>
</dbReference>
<proteinExistence type="predicted"/>
<evidence type="ECO:0000256" key="5">
    <source>
        <dbReference type="ARBA" id="ARBA00023319"/>
    </source>
</evidence>
<feature type="domain" description="Ig-like" evidence="6">
    <location>
        <begin position="26"/>
        <end position="134"/>
    </location>
</feature>
<reference evidence="7" key="3">
    <citation type="submission" date="2023-05" db="EMBL/GenBank/DDBJ databases">
        <authorList>
            <person name="Smith C.H."/>
        </authorList>
    </citation>
    <scope>NUCLEOTIDE SEQUENCE</scope>
    <source>
        <strain evidence="7">CHS0354</strain>
        <tissue evidence="7">Mantle</tissue>
    </source>
</reference>
<evidence type="ECO:0000256" key="4">
    <source>
        <dbReference type="ARBA" id="ARBA00023180"/>
    </source>
</evidence>
<evidence type="ECO:0000313" key="7">
    <source>
        <dbReference type="EMBL" id="KAK3577434.1"/>
    </source>
</evidence>
<dbReference type="PANTHER" id="PTHR11640">
    <property type="entry name" value="NEPHRIN"/>
    <property type="match status" value="1"/>
</dbReference>
<dbReference type="SMART" id="SM00409">
    <property type="entry name" value="IG"/>
    <property type="match status" value="2"/>
</dbReference>
<sequence>MKANVKPETMIGHLDVSALPCIDKEPKVPRAGAGGWGGKAIILEWQCRAFLMPNESVFHNGTDGFLTCTCMGTSLEWYYDESKILTTSNSRIQHQDSTIDSTKMSNLTFQPVLESDIGWYECRCKINISTVKVAGIRMVVRVPAQVEVYPLTQTVRNGSSASINCTLNNYAERVSFQWFKDGTPLQNESENLEYLLNGNTSHLEITNIAQSANYSCRGNSSAGFGNNATATVYVLNSKDQYCENQTDIRNTSWENTNSGTVNRKPCPSGFKGESLVLLQDSIEKYFSIS</sequence>